<dbReference type="FunFam" id="1.25.40.10:FF:000158">
    <property type="entry name" value="pentatricopeptide repeat-containing protein At2g33680"/>
    <property type="match status" value="1"/>
</dbReference>
<reference evidence="4 5" key="1">
    <citation type="journal article" date="2021" name="Hortic Res">
        <title>Chromosome-scale assembly of the Dendrobium chrysotoxum genome enhances the understanding of orchid evolution.</title>
        <authorList>
            <person name="Zhang Y."/>
            <person name="Zhang G.Q."/>
            <person name="Zhang D."/>
            <person name="Liu X.D."/>
            <person name="Xu X.Y."/>
            <person name="Sun W.H."/>
            <person name="Yu X."/>
            <person name="Zhu X."/>
            <person name="Wang Z.W."/>
            <person name="Zhao X."/>
            <person name="Zhong W.Y."/>
            <person name="Chen H."/>
            <person name="Yin W.L."/>
            <person name="Huang T."/>
            <person name="Niu S.C."/>
            <person name="Liu Z.J."/>
        </authorList>
    </citation>
    <scope>NUCLEOTIDE SEQUENCE [LARGE SCALE GENOMIC DNA]</scope>
    <source>
        <strain evidence="4">Lindl</strain>
    </source>
</reference>
<evidence type="ECO:0000313" key="4">
    <source>
        <dbReference type="EMBL" id="KAH0456642.1"/>
    </source>
</evidence>
<gene>
    <name evidence="4" type="ORF">IEQ34_014549</name>
</gene>
<feature type="repeat" description="PPR" evidence="2">
    <location>
        <begin position="270"/>
        <end position="304"/>
    </location>
</feature>
<keyword evidence="5" id="KW-1185">Reference proteome</keyword>
<comment type="caution">
    <text evidence="4">The sequence shown here is derived from an EMBL/GenBank/DDBJ whole genome shotgun (WGS) entry which is preliminary data.</text>
</comment>
<dbReference type="Pfam" id="PF01535">
    <property type="entry name" value="PPR"/>
    <property type="match status" value="4"/>
</dbReference>
<dbReference type="Proteomes" id="UP000775213">
    <property type="component" value="Unassembled WGS sequence"/>
</dbReference>
<evidence type="ECO:0000256" key="1">
    <source>
        <dbReference type="ARBA" id="ARBA00022737"/>
    </source>
</evidence>
<dbReference type="NCBIfam" id="TIGR00756">
    <property type="entry name" value="PPR"/>
    <property type="match status" value="1"/>
</dbReference>
<dbReference type="PANTHER" id="PTHR47926:SF464">
    <property type="entry name" value="DYW DOMAIN-CONTAINING PROTEIN"/>
    <property type="match status" value="1"/>
</dbReference>
<dbReference type="GO" id="GO:0009451">
    <property type="term" value="P:RNA modification"/>
    <property type="evidence" value="ECO:0007669"/>
    <property type="project" value="InterPro"/>
</dbReference>
<dbReference type="Gene3D" id="1.25.40.10">
    <property type="entry name" value="Tetratricopeptide repeat domain"/>
    <property type="match status" value="3"/>
</dbReference>
<name>A0AAV7GK61_DENCH</name>
<dbReference type="Pfam" id="PF20431">
    <property type="entry name" value="E_motif"/>
    <property type="match status" value="1"/>
</dbReference>
<evidence type="ECO:0000256" key="2">
    <source>
        <dbReference type="PROSITE-ProRule" id="PRU00708"/>
    </source>
</evidence>
<accession>A0AAV7GK61</accession>
<dbReference type="InterPro" id="IPR046960">
    <property type="entry name" value="PPR_At4g14850-like_plant"/>
</dbReference>
<dbReference type="SUPFAM" id="SSF48452">
    <property type="entry name" value="TPR-like"/>
    <property type="match status" value="1"/>
</dbReference>
<dbReference type="PROSITE" id="PS51375">
    <property type="entry name" value="PPR"/>
    <property type="match status" value="2"/>
</dbReference>
<dbReference type="AlphaFoldDB" id="A0AAV7GK61"/>
<dbReference type="Pfam" id="PF13041">
    <property type="entry name" value="PPR_2"/>
    <property type="match status" value="1"/>
</dbReference>
<proteinExistence type="predicted"/>
<sequence>MQWNAPDVPDPARVHAQLIKSRSTGGAHTAAEARFYYNQLIALYSRSPSTIPDALRLFHRLPVSPNAASWTSAISALSSDPSSAASLFLSMLRRPSLPTQSTISALLKILSFSSLYLPLGLQLHSLSLKLSLSSLPFSGSALIGFYSKHRLPSDALKAFDEIPNPDEVCFAAVIVGLAQNHRPAQSLSLFHEMHAGGISSTIYSVSSAIRAAAESAALDQTRLIHAHTIVTGLNPNSIVGTALLNAYGKAGLVSDAHQAFDELSCAGKANLVTWNALLSAYAQQGDATSAKQLFDQMLERNLAPDEYTFLAILTAYSNSGLVDETENWLNEMRTLYGVEPGIEHYSCLLGAMARAGRLDEAERFVLEMPFEPDAAVWRTLLSSCMVHSNADIGRRAAGRLLELDPQDDSAYVMLAKIYSFVGRKGEMAKMWTTMRDHGVRKEGGRSWIEVAGGVHVFVAGDRQHERASEIYAKVRELEMETGKLGYVEKGGEGVWEHSERLAVAMGLISNGGGTAADGQPALRVIKNLRICGDCHEFFKYVSRIIGRDIVVRDVNRYHRFEEGACSCKDCW</sequence>
<dbReference type="GO" id="GO:0003723">
    <property type="term" value="F:RNA binding"/>
    <property type="evidence" value="ECO:0007669"/>
    <property type="project" value="InterPro"/>
</dbReference>
<dbReference type="InterPro" id="IPR002885">
    <property type="entry name" value="PPR_rpt"/>
</dbReference>
<dbReference type="InterPro" id="IPR046848">
    <property type="entry name" value="E_motif"/>
</dbReference>
<organism evidence="4 5">
    <name type="scientific">Dendrobium chrysotoxum</name>
    <name type="common">Orchid</name>
    <dbReference type="NCBI Taxonomy" id="161865"/>
    <lineage>
        <taxon>Eukaryota</taxon>
        <taxon>Viridiplantae</taxon>
        <taxon>Streptophyta</taxon>
        <taxon>Embryophyta</taxon>
        <taxon>Tracheophyta</taxon>
        <taxon>Spermatophyta</taxon>
        <taxon>Magnoliopsida</taxon>
        <taxon>Liliopsida</taxon>
        <taxon>Asparagales</taxon>
        <taxon>Orchidaceae</taxon>
        <taxon>Epidendroideae</taxon>
        <taxon>Malaxideae</taxon>
        <taxon>Dendrobiinae</taxon>
        <taxon>Dendrobium</taxon>
    </lineage>
</organism>
<evidence type="ECO:0000313" key="5">
    <source>
        <dbReference type="Proteomes" id="UP000775213"/>
    </source>
</evidence>
<feature type="domain" description="DYW" evidence="3">
    <location>
        <begin position="494"/>
        <end position="571"/>
    </location>
</feature>
<dbReference type="GO" id="GO:0099402">
    <property type="term" value="P:plant organ development"/>
    <property type="evidence" value="ECO:0007669"/>
    <property type="project" value="UniProtKB-ARBA"/>
</dbReference>
<keyword evidence="1" id="KW-0677">Repeat</keyword>
<protein>
    <recommendedName>
        <fullName evidence="3">DYW domain-containing protein</fullName>
    </recommendedName>
</protein>
<dbReference type="PANTHER" id="PTHR47926">
    <property type="entry name" value="PENTATRICOPEPTIDE REPEAT-CONTAINING PROTEIN"/>
    <property type="match status" value="1"/>
</dbReference>
<dbReference type="Pfam" id="PF14432">
    <property type="entry name" value="DYW_deaminase"/>
    <property type="match status" value="1"/>
</dbReference>
<evidence type="ECO:0000259" key="3">
    <source>
        <dbReference type="Pfam" id="PF14432"/>
    </source>
</evidence>
<dbReference type="InterPro" id="IPR011990">
    <property type="entry name" value="TPR-like_helical_dom_sf"/>
</dbReference>
<dbReference type="EMBL" id="JAGFBR010000013">
    <property type="protein sequence ID" value="KAH0456642.1"/>
    <property type="molecule type" value="Genomic_DNA"/>
</dbReference>
<dbReference type="InterPro" id="IPR032867">
    <property type="entry name" value="DYW_dom"/>
</dbReference>
<feature type="repeat" description="PPR" evidence="2">
    <location>
        <begin position="166"/>
        <end position="200"/>
    </location>
</feature>
<dbReference type="GO" id="GO:0008270">
    <property type="term" value="F:zinc ion binding"/>
    <property type="evidence" value="ECO:0007669"/>
    <property type="project" value="InterPro"/>
</dbReference>